<dbReference type="Proteomes" id="UP000001542">
    <property type="component" value="Unassembled WGS sequence"/>
</dbReference>
<gene>
    <name evidence="6" type="ORF">TVAG_100540</name>
</gene>
<proteinExistence type="predicted"/>
<evidence type="ECO:0000313" key="6">
    <source>
        <dbReference type="EMBL" id="EAY05731.1"/>
    </source>
</evidence>
<keyword evidence="7" id="KW-1185">Reference proteome</keyword>
<evidence type="ECO:0000256" key="3">
    <source>
        <dbReference type="PROSITE-ProRule" id="PRU00023"/>
    </source>
</evidence>
<dbReference type="SMR" id="A2ENN1"/>
<evidence type="ECO:0000256" key="5">
    <source>
        <dbReference type="SAM" id="Phobius"/>
    </source>
</evidence>
<evidence type="ECO:0000256" key="4">
    <source>
        <dbReference type="SAM" id="Coils"/>
    </source>
</evidence>
<accession>A2ENN1</accession>
<dbReference type="EMBL" id="DS113441">
    <property type="protein sequence ID" value="EAY05731.1"/>
    <property type="molecule type" value="Genomic_DNA"/>
</dbReference>
<keyword evidence="5" id="KW-0812">Transmembrane</keyword>
<keyword evidence="1" id="KW-0677">Repeat</keyword>
<evidence type="ECO:0000313" key="7">
    <source>
        <dbReference type="Proteomes" id="UP000001542"/>
    </source>
</evidence>
<dbReference type="VEuPathDB" id="TrichDB:TVAGG3_0408130"/>
<dbReference type="PANTHER" id="PTHR24188:SF29">
    <property type="entry name" value="GH09064P"/>
    <property type="match status" value="1"/>
</dbReference>
<protein>
    <submittedName>
        <fullName evidence="6">Uncharacterized protein</fullName>
    </submittedName>
</protein>
<dbReference type="InParanoid" id="A2ENN1"/>
<dbReference type="Gene3D" id="1.25.40.20">
    <property type="entry name" value="Ankyrin repeat-containing domain"/>
    <property type="match status" value="1"/>
</dbReference>
<dbReference type="PANTHER" id="PTHR24188">
    <property type="entry name" value="ANKYRIN REPEAT PROTEIN"/>
    <property type="match status" value="1"/>
</dbReference>
<dbReference type="SUPFAM" id="SSF48403">
    <property type="entry name" value="Ankyrin repeat"/>
    <property type="match status" value="1"/>
</dbReference>
<dbReference type="InterPro" id="IPR002110">
    <property type="entry name" value="Ankyrin_rpt"/>
</dbReference>
<feature type="coiled-coil region" evidence="4">
    <location>
        <begin position="104"/>
        <end position="152"/>
    </location>
</feature>
<feature type="transmembrane region" description="Helical" evidence="5">
    <location>
        <begin position="341"/>
        <end position="359"/>
    </location>
</feature>
<keyword evidence="2 3" id="KW-0040">ANK repeat</keyword>
<dbReference type="Gene3D" id="1.20.5.1700">
    <property type="match status" value="1"/>
</dbReference>
<dbReference type="OrthoDB" id="539213at2759"/>
<feature type="repeat" description="ANK" evidence="3">
    <location>
        <begin position="207"/>
        <end position="239"/>
    </location>
</feature>
<reference evidence="6" key="1">
    <citation type="submission" date="2006-10" db="EMBL/GenBank/DDBJ databases">
        <authorList>
            <person name="Amadeo P."/>
            <person name="Zhao Q."/>
            <person name="Wortman J."/>
            <person name="Fraser-Liggett C."/>
            <person name="Carlton J."/>
        </authorList>
    </citation>
    <scope>NUCLEOTIDE SEQUENCE</scope>
    <source>
        <strain evidence="6">G3</strain>
    </source>
</reference>
<feature type="transmembrane region" description="Helical" evidence="5">
    <location>
        <begin position="275"/>
        <end position="296"/>
    </location>
</feature>
<name>A2ENN1_TRIV3</name>
<dbReference type="RefSeq" id="XP_001317954.1">
    <property type="nucleotide sequence ID" value="XM_001317919.1"/>
</dbReference>
<reference evidence="6" key="2">
    <citation type="journal article" date="2007" name="Science">
        <title>Draft genome sequence of the sexually transmitted pathogen Trichomonas vaginalis.</title>
        <authorList>
            <person name="Carlton J.M."/>
            <person name="Hirt R.P."/>
            <person name="Silva J.C."/>
            <person name="Delcher A.L."/>
            <person name="Schatz M."/>
            <person name="Zhao Q."/>
            <person name="Wortman J.R."/>
            <person name="Bidwell S.L."/>
            <person name="Alsmark U.C.M."/>
            <person name="Besteiro S."/>
            <person name="Sicheritz-Ponten T."/>
            <person name="Noel C.J."/>
            <person name="Dacks J.B."/>
            <person name="Foster P.G."/>
            <person name="Simillion C."/>
            <person name="Van de Peer Y."/>
            <person name="Miranda-Saavedra D."/>
            <person name="Barton G.J."/>
            <person name="Westrop G.D."/>
            <person name="Mueller S."/>
            <person name="Dessi D."/>
            <person name="Fiori P.L."/>
            <person name="Ren Q."/>
            <person name="Paulsen I."/>
            <person name="Zhang H."/>
            <person name="Bastida-Corcuera F.D."/>
            <person name="Simoes-Barbosa A."/>
            <person name="Brown M.T."/>
            <person name="Hayes R.D."/>
            <person name="Mukherjee M."/>
            <person name="Okumura C.Y."/>
            <person name="Schneider R."/>
            <person name="Smith A.J."/>
            <person name="Vanacova S."/>
            <person name="Villalvazo M."/>
            <person name="Haas B.J."/>
            <person name="Pertea M."/>
            <person name="Feldblyum T.V."/>
            <person name="Utterback T.R."/>
            <person name="Shu C.L."/>
            <person name="Osoegawa K."/>
            <person name="de Jong P.J."/>
            <person name="Hrdy I."/>
            <person name="Horvathova L."/>
            <person name="Zubacova Z."/>
            <person name="Dolezal P."/>
            <person name="Malik S.B."/>
            <person name="Logsdon J.M. Jr."/>
            <person name="Henze K."/>
            <person name="Gupta A."/>
            <person name="Wang C.C."/>
            <person name="Dunne R.L."/>
            <person name="Upcroft J.A."/>
            <person name="Upcroft P."/>
            <person name="White O."/>
            <person name="Salzberg S.L."/>
            <person name="Tang P."/>
            <person name="Chiu C.-H."/>
            <person name="Lee Y.-S."/>
            <person name="Embley T.M."/>
            <person name="Coombs G.H."/>
            <person name="Mottram J.C."/>
            <person name="Tachezy J."/>
            <person name="Fraser-Liggett C.M."/>
            <person name="Johnson P.J."/>
        </authorList>
    </citation>
    <scope>NUCLEOTIDE SEQUENCE [LARGE SCALE GENOMIC DNA]</scope>
    <source>
        <strain evidence="6">G3</strain>
    </source>
</reference>
<keyword evidence="4" id="KW-0175">Coiled coil</keyword>
<organism evidence="6 7">
    <name type="scientific">Trichomonas vaginalis (strain ATCC PRA-98 / G3)</name>
    <dbReference type="NCBI Taxonomy" id="412133"/>
    <lineage>
        <taxon>Eukaryota</taxon>
        <taxon>Metamonada</taxon>
        <taxon>Parabasalia</taxon>
        <taxon>Trichomonadida</taxon>
        <taxon>Trichomonadidae</taxon>
        <taxon>Trichomonas</taxon>
    </lineage>
</organism>
<dbReference type="PROSITE" id="PS50088">
    <property type="entry name" value="ANK_REPEAT"/>
    <property type="match status" value="1"/>
</dbReference>
<dbReference type="AlphaFoldDB" id="A2ENN1"/>
<dbReference type="InterPro" id="IPR036770">
    <property type="entry name" value="Ankyrin_rpt-contain_sf"/>
</dbReference>
<sequence length="367" mass="42547">MSQGIVLNFEYIGSHIKDYIKENNLFNIFQVEDIRTIMKFANFTPDDFNSLLEQSNSDISANKLYACTRNANVSINNLQDAISTLKSVQKYMKMGILGGIIGILDQVQKDISRSTNKIEELQANLNQVQKEKENITKEVQNLKSQLKEKEGDGLSNEFLSKISELQNSEDFDQIYKFFDEISGKMNQKEMFKACKEGLWKKQNKNHHDKNVLHAASSKGNLILVKSLIECGCDKESQDDRCRTALFLASKKVILKLLNILSQLELIKKQRIKMDILHYILHLLMVILKLLNILSQLELIKKQRIKMDILHYILHLLMVILKLLNILSQLELIKKQRIKMDILHYILHLLMVILKLLNILSQLELIKK</sequence>
<keyword evidence="5" id="KW-0472">Membrane</keyword>
<keyword evidence="5" id="KW-1133">Transmembrane helix</keyword>
<dbReference type="VEuPathDB" id="TrichDB:TVAG_100540"/>
<evidence type="ECO:0000256" key="1">
    <source>
        <dbReference type="ARBA" id="ARBA00022737"/>
    </source>
</evidence>
<dbReference type="KEGG" id="tva:4763601"/>
<feature type="transmembrane region" description="Helical" evidence="5">
    <location>
        <begin position="308"/>
        <end position="329"/>
    </location>
</feature>
<evidence type="ECO:0000256" key="2">
    <source>
        <dbReference type="ARBA" id="ARBA00023043"/>
    </source>
</evidence>